<comment type="caution">
    <text evidence="2">The sequence shown here is derived from an EMBL/GenBank/DDBJ whole genome shotgun (WGS) entry which is preliminary data.</text>
</comment>
<evidence type="ECO:0008006" key="4">
    <source>
        <dbReference type="Google" id="ProtNLM"/>
    </source>
</evidence>
<feature type="region of interest" description="Disordered" evidence="1">
    <location>
        <begin position="91"/>
        <end position="115"/>
    </location>
</feature>
<evidence type="ECO:0000256" key="1">
    <source>
        <dbReference type="SAM" id="MobiDB-lite"/>
    </source>
</evidence>
<gene>
    <name evidence="2" type="ORF">LEP1GSC194_3376</name>
</gene>
<evidence type="ECO:0000313" key="3">
    <source>
        <dbReference type="Proteomes" id="UP000011988"/>
    </source>
</evidence>
<sequence>MLTRDLKEEKGYTYHIVSEEGAAAILRLIGILSRKSINWKDWRLRRDIENKTQEIFIVIQTGEPEKILNLFRSIPETKGVHYVESGFESETIPELPPEKAHNQPRKLKRVSESEGSKTNIFKRRVKGIF</sequence>
<reference evidence="2 3" key="1">
    <citation type="submission" date="2013-01" db="EMBL/GenBank/DDBJ databases">
        <authorList>
            <person name="Harkins D.M."/>
            <person name="Durkin A.S."/>
            <person name="Brinkac L.M."/>
            <person name="Haft D.H."/>
            <person name="Selengut J.D."/>
            <person name="Sanka R."/>
            <person name="DePew J."/>
            <person name="Purushe J."/>
            <person name="Galloway R.L."/>
            <person name="Vinetz J.M."/>
            <person name="Sutton G.G."/>
            <person name="Nierman W.C."/>
            <person name="Fouts D.E."/>
        </authorList>
    </citation>
    <scope>NUCLEOTIDE SEQUENCE [LARGE SCALE GENOMIC DNA]</scope>
    <source>
        <strain evidence="2 3">79601</strain>
    </source>
</reference>
<organism evidence="2 3">
    <name type="scientific">Leptospira alstonii serovar Sichuan str. 79601</name>
    <dbReference type="NCBI Taxonomy" id="1218565"/>
    <lineage>
        <taxon>Bacteria</taxon>
        <taxon>Pseudomonadati</taxon>
        <taxon>Spirochaetota</taxon>
        <taxon>Spirochaetia</taxon>
        <taxon>Leptospirales</taxon>
        <taxon>Leptospiraceae</taxon>
        <taxon>Leptospira</taxon>
    </lineage>
</organism>
<protein>
    <recommendedName>
        <fullName evidence="4">ACT domain-containing protein</fullName>
    </recommendedName>
</protein>
<dbReference type="Proteomes" id="UP000011988">
    <property type="component" value="Unassembled WGS sequence"/>
</dbReference>
<proteinExistence type="predicted"/>
<dbReference type="AlphaFoldDB" id="M6CQ39"/>
<name>M6CQ39_9LEPT</name>
<dbReference type="PATRIC" id="fig|1218565.3.peg.3447"/>
<evidence type="ECO:0000313" key="2">
    <source>
        <dbReference type="EMBL" id="EMJ92646.1"/>
    </source>
</evidence>
<accession>M6CQ39</accession>
<dbReference type="EMBL" id="ANIK01000081">
    <property type="protein sequence ID" value="EMJ92646.1"/>
    <property type="molecule type" value="Genomic_DNA"/>
</dbReference>